<dbReference type="EMBL" id="JALLBG020000237">
    <property type="protein sequence ID" value="KAL3758179.1"/>
    <property type="molecule type" value="Genomic_DNA"/>
</dbReference>
<dbReference type="Proteomes" id="UP001530293">
    <property type="component" value="Unassembled WGS sequence"/>
</dbReference>
<feature type="compositionally biased region" description="Basic and acidic residues" evidence="1">
    <location>
        <begin position="349"/>
        <end position="360"/>
    </location>
</feature>
<evidence type="ECO:0000313" key="3">
    <source>
        <dbReference type="Proteomes" id="UP001530293"/>
    </source>
</evidence>
<dbReference type="AlphaFoldDB" id="A0ABD3M2G1"/>
<comment type="caution">
    <text evidence="2">The sequence shown here is derived from an EMBL/GenBank/DDBJ whole genome shotgun (WGS) entry which is preliminary data.</text>
</comment>
<organism evidence="2 3">
    <name type="scientific">Discostella pseudostelligera</name>
    <dbReference type="NCBI Taxonomy" id="259834"/>
    <lineage>
        <taxon>Eukaryota</taxon>
        <taxon>Sar</taxon>
        <taxon>Stramenopiles</taxon>
        <taxon>Ochrophyta</taxon>
        <taxon>Bacillariophyta</taxon>
        <taxon>Coscinodiscophyceae</taxon>
        <taxon>Thalassiosirophycidae</taxon>
        <taxon>Stephanodiscales</taxon>
        <taxon>Stephanodiscaceae</taxon>
        <taxon>Discostella</taxon>
    </lineage>
</organism>
<feature type="region of interest" description="Disordered" evidence="1">
    <location>
        <begin position="349"/>
        <end position="373"/>
    </location>
</feature>
<accession>A0ABD3M2G1</accession>
<feature type="compositionally biased region" description="Basic and acidic residues" evidence="1">
    <location>
        <begin position="205"/>
        <end position="223"/>
    </location>
</feature>
<gene>
    <name evidence="2" type="ORF">ACHAWU_004817</name>
</gene>
<evidence type="ECO:0000256" key="1">
    <source>
        <dbReference type="SAM" id="MobiDB-lite"/>
    </source>
</evidence>
<name>A0ABD3M2G1_9STRA</name>
<sequence length="566" mass="64649">MSAAGCSCILRANRNRASHDAFRLSFSARCLSSSSPSPSSINSKQQHGQDISSNEPWWSLSALHKKVATIIATSLPEESLSDVHHVLSKKLNEADSHKSVSINEAIVSARAREAFHQSSKPLATLNGTLPGNPLSHQSILEKESMLKEEIEQRALEKARERMQLELQAMQEQLKRKEEERIQQMKEEQERKEREYHREIAFEKWKANAEKERQQEEEERRQNHDVNSVNEATMNQHSQHLAINTSAPSPHQPSIPHHHPILGPQIAHLRYKRIHLTQASTLASLPVYEKQRVYRHDRAQNMAKDKKKTLWMGIPGVISLMEEEDGRLSILDGQHRVGMMALLEEEQRKLRERGRTDENNTSKDGISKSNNNSQMDDLAKLDLNNVLVEVFLPRKLHNDKTGLSDNNTPRQEDQHDDKASIFTEINKAEPVKLLDLPGVTNKRTRDIIDYAASHFHDSFPAMFSSSPRCRSPHLNLDNFRDALFASEIIQREKIGSGGELVKWIIKRNEQLRIKYNSSEKVVEDNSGDIAAKELEDDGKKGTINDTAIKKARKHDFYLGLESTWLYK</sequence>
<keyword evidence="3" id="KW-1185">Reference proteome</keyword>
<evidence type="ECO:0000313" key="2">
    <source>
        <dbReference type="EMBL" id="KAL3758179.1"/>
    </source>
</evidence>
<reference evidence="2 3" key="1">
    <citation type="submission" date="2024-10" db="EMBL/GenBank/DDBJ databases">
        <title>Updated reference genomes for cyclostephanoid diatoms.</title>
        <authorList>
            <person name="Roberts W.R."/>
            <person name="Alverson A.J."/>
        </authorList>
    </citation>
    <scope>NUCLEOTIDE SEQUENCE [LARGE SCALE GENOMIC DNA]</scope>
    <source>
        <strain evidence="2 3">AJA232-27</strain>
    </source>
</reference>
<feature type="compositionally biased region" description="Polar residues" evidence="1">
    <location>
        <begin position="361"/>
        <end position="373"/>
    </location>
</feature>
<proteinExistence type="predicted"/>
<protein>
    <submittedName>
        <fullName evidence="2">Uncharacterized protein</fullName>
    </submittedName>
</protein>
<feature type="region of interest" description="Disordered" evidence="1">
    <location>
        <begin position="205"/>
        <end position="226"/>
    </location>
</feature>